<name>A0AA36B8C9_OCTVU</name>
<evidence type="ECO:0000313" key="1">
    <source>
        <dbReference type="EMBL" id="CAI9729041.1"/>
    </source>
</evidence>
<dbReference type="EMBL" id="OX597823">
    <property type="protein sequence ID" value="CAI9729041.1"/>
    <property type="molecule type" value="Genomic_DNA"/>
</dbReference>
<dbReference type="Proteomes" id="UP001162480">
    <property type="component" value="Chromosome 10"/>
</dbReference>
<keyword evidence="2" id="KW-1185">Reference proteome</keyword>
<reference evidence="1" key="1">
    <citation type="submission" date="2023-08" db="EMBL/GenBank/DDBJ databases">
        <authorList>
            <person name="Alioto T."/>
            <person name="Alioto T."/>
            <person name="Gomez Garrido J."/>
        </authorList>
    </citation>
    <scope>NUCLEOTIDE SEQUENCE</scope>
</reference>
<organism evidence="1 2">
    <name type="scientific">Octopus vulgaris</name>
    <name type="common">Common octopus</name>
    <dbReference type="NCBI Taxonomy" id="6645"/>
    <lineage>
        <taxon>Eukaryota</taxon>
        <taxon>Metazoa</taxon>
        <taxon>Spiralia</taxon>
        <taxon>Lophotrochozoa</taxon>
        <taxon>Mollusca</taxon>
        <taxon>Cephalopoda</taxon>
        <taxon>Coleoidea</taxon>
        <taxon>Octopodiformes</taxon>
        <taxon>Octopoda</taxon>
        <taxon>Incirrata</taxon>
        <taxon>Octopodidae</taxon>
        <taxon>Octopus</taxon>
    </lineage>
</organism>
<evidence type="ECO:0000313" key="2">
    <source>
        <dbReference type="Proteomes" id="UP001162480"/>
    </source>
</evidence>
<dbReference type="AlphaFoldDB" id="A0AA36B8C9"/>
<protein>
    <submittedName>
        <fullName evidence="1">Uncharacterized protein</fullName>
    </submittedName>
</protein>
<accession>A0AA36B8C9</accession>
<proteinExistence type="predicted"/>
<sequence length="146" mass="16762">MVISSCIQRRVLRDKTGSERKDEEENADSETMAVELKEENEHKAEIIDQESYEKTKISIFNDIINILTSGKLSLHTEFKKGERKKKLNEWVRKINDITGDIRADNITYTNNLRNAISIFITRKLGLKAKGNPKKCGQCCDDKSQKS</sequence>
<gene>
    <name evidence="1" type="ORF">OCTVUL_1B026006</name>
</gene>